<reference evidence="3 4" key="4">
    <citation type="journal article" date="2010" name="Environ. Microbiol.">
        <title>The bacterial genus Collimonas: mycophagy, weathering and other adaptive solutions to life in oligotrophic soil environments.</title>
        <authorList>
            <person name="Leveau J.H."/>
            <person name="Uroz S."/>
            <person name="de Boer W."/>
        </authorList>
    </citation>
    <scope>NUCLEOTIDE SEQUENCE [LARGE SCALE GENOMIC DNA]</scope>
    <source>
        <strain evidence="3 4">Ter331</strain>
    </source>
</reference>
<feature type="chain" id="PRO_5003397071" description="Spore coat protein U/FanG domain-containing protein" evidence="1">
    <location>
        <begin position="29"/>
        <end position="162"/>
    </location>
</feature>
<protein>
    <recommendedName>
        <fullName evidence="2">Spore coat protein U/FanG domain-containing protein</fullName>
    </recommendedName>
</protein>
<evidence type="ECO:0000313" key="4">
    <source>
        <dbReference type="Proteomes" id="UP000008392"/>
    </source>
</evidence>
<organism evidence="3 4">
    <name type="scientific">Collimonas fungivorans (strain Ter331)</name>
    <dbReference type="NCBI Taxonomy" id="1005048"/>
    <lineage>
        <taxon>Bacteria</taxon>
        <taxon>Pseudomonadati</taxon>
        <taxon>Pseudomonadota</taxon>
        <taxon>Betaproteobacteria</taxon>
        <taxon>Burkholderiales</taxon>
        <taxon>Oxalobacteraceae</taxon>
        <taxon>Collimonas</taxon>
    </lineage>
</organism>
<feature type="signal peptide" evidence="1">
    <location>
        <begin position="1"/>
        <end position="28"/>
    </location>
</feature>
<keyword evidence="1" id="KW-0732">Signal</keyword>
<dbReference type="PANTHER" id="PTHR37089">
    <property type="entry name" value="PROTEIN U-RELATED"/>
    <property type="match status" value="1"/>
</dbReference>
<dbReference type="Pfam" id="PF05229">
    <property type="entry name" value="SCPU"/>
    <property type="match status" value="1"/>
</dbReference>
<dbReference type="HOGENOM" id="CLU_103262_5_0_4"/>
<evidence type="ECO:0000259" key="2">
    <source>
        <dbReference type="Pfam" id="PF05229"/>
    </source>
</evidence>
<dbReference type="EMBL" id="CP002745">
    <property type="protein sequence ID" value="AEK62244.1"/>
    <property type="molecule type" value="Genomic_DNA"/>
</dbReference>
<accession>G0AC47</accession>
<dbReference type="STRING" id="1005048.CFU_2417"/>
<reference evidence="3 4" key="3">
    <citation type="journal article" date="2008" name="FEMS Microbiol. Ecol.">
        <title>Identification and characterization of genes underlying chitinolysis in Collimonas fungivorans Ter331.</title>
        <authorList>
            <person name="Fritsche K."/>
            <person name="de Boer W."/>
            <person name="Gerards S."/>
            <person name="van den Berg M."/>
            <person name="van Veen J.A."/>
            <person name="Leveau J.H."/>
        </authorList>
    </citation>
    <scope>NUCLEOTIDE SEQUENCE [LARGE SCALE GENOMIC DNA]</scope>
    <source>
        <strain evidence="3 4">Ter331</strain>
    </source>
</reference>
<reference evidence="3 4" key="5">
    <citation type="journal article" date="2011" name="ISME J.">
        <title>Dual transcriptional profiling of a bacterial/fungal confrontation: Collimonas fungivorans versus Aspergillus niger.</title>
        <authorList>
            <person name="Mela F."/>
            <person name="Fritsche K."/>
            <person name="de Boer W."/>
            <person name="van Veen J.A."/>
            <person name="de Graaff L.H."/>
            <person name="van den Berg M."/>
            <person name="Leveau J.H."/>
        </authorList>
    </citation>
    <scope>NUCLEOTIDE SEQUENCE [LARGE SCALE GENOMIC DNA]</scope>
    <source>
        <strain evidence="3 4">Ter331</strain>
    </source>
</reference>
<evidence type="ECO:0000313" key="3">
    <source>
        <dbReference type="EMBL" id="AEK62244.1"/>
    </source>
</evidence>
<gene>
    <name evidence="3" type="ordered locus">CFU_2417</name>
</gene>
<reference evidence="3 4" key="2">
    <citation type="journal article" date="2006" name="J. Microbiol. Methods">
        <title>Genomic flank-sequencing of plasposon insertion sites for rapid identification of functional genes.</title>
        <authorList>
            <person name="Leveau J.H."/>
            <person name="Gerards S."/>
            <person name="Fritsche K."/>
            <person name="Zondag G."/>
            <person name="van Veen J.A."/>
        </authorList>
    </citation>
    <scope>NUCLEOTIDE SEQUENCE [LARGE SCALE GENOMIC DNA]</scope>
    <source>
        <strain evidence="3 4">Ter331</strain>
    </source>
</reference>
<feature type="domain" description="Spore coat protein U/FanG" evidence="2">
    <location>
        <begin position="27"/>
        <end position="159"/>
    </location>
</feature>
<dbReference type="KEGG" id="cfu:CFU_2417"/>
<evidence type="ECO:0000256" key="1">
    <source>
        <dbReference type="SAM" id="SignalP"/>
    </source>
</evidence>
<name>G0AC47_COLFT</name>
<proteinExistence type="predicted"/>
<dbReference type="InterPro" id="IPR053167">
    <property type="entry name" value="Spore_coat_component"/>
</dbReference>
<dbReference type="eggNOG" id="COG5430">
    <property type="taxonomic scope" value="Bacteria"/>
</dbReference>
<dbReference type="PANTHER" id="PTHR37089:SF3">
    <property type="entry name" value="EXPORTED PROTEIN"/>
    <property type="match status" value="1"/>
</dbReference>
<dbReference type="SMART" id="SM00972">
    <property type="entry name" value="SCPU"/>
    <property type="match status" value="1"/>
</dbReference>
<dbReference type="AlphaFoldDB" id="G0AC47"/>
<keyword evidence="4" id="KW-1185">Reference proteome</keyword>
<reference evidence="4" key="6">
    <citation type="submission" date="2011-05" db="EMBL/GenBank/DDBJ databases">
        <title>Complete sequence of Collimonas fungivorans Ter331.</title>
        <authorList>
            <person name="Leveau J.H."/>
        </authorList>
    </citation>
    <scope>NUCLEOTIDE SEQUENCE [LARGE SCALE GENOMIC DNA]</scope>
    <source>
        <strain evidence="4">Ter331</strain>
    </source>
</reference>
<sequence length="162" mass="16704">MRSGDEMKPALKWLAAAGVLALPLSAHALLATCTVATTGIVFPAYASPGSTNSDSTGDIAVTCSALVLGLGSYTISVSTGAGTYANRKLTSGANFLNYNMFTDAARSIVWGDGTASTQTVSDSYVILVAPTTRHYTSYGRVPGSQNKPAGTYTDTVTVTVTY</sequence>
<dbReference type="Proteomes" id="UP000008392">
    <property type="component" value="Chromosome"/>
</dbReference>
<reference evidence="3 4" key="1">
    <citation type="journal article" date="2004" name="Environ. Microbiol.">
        <title>Phylogeny-function analysis of (meta)genomic libraries: screening for expression of ribosomal RNA genes by large-insert library fluorescent in situ hybridization (LIL-FISH).</title>
        <authorList>
            <person name="Leveau J.H."/>
            <person name="Gerards S."/>
            <person name="de Boer W."/>
            <person name="van Veen J.A."/>
        </authorList>
    </citation>
    <scope>NUCLEOTIDE SEQUENCE [LARGE SCALE GENOMIC DNA]</scope>
    <source>
        <strain evidence="3 4">Ter331</strain>
    </source>
</reference>
<dbReference type="InterPro" id="IPR007893">
    <property type="entry name" value="Spore_coat_U/FanG"/>
</dbReference>